<dbReference type="Proteomes" id="UP001595711">
    <property type="component" value="Unassembled WGS sequence"/>
</dbReference>
<protein>
    <submittedName>
        <fullName evidence="3">YdcF family protein</fullName>
    </submittedName>
</protein>
<dbReference type="EMBL" id="JBHRYJ010000003">
    <property type="protein sequence ID" value="MFC3676735.1"/>
    <property type="molecule type" value="Genomic_DNA"/>
</dbReference>
<name>A0ABV7VHS9_9PROT</name>
<proteinExistence type="predicted"/>
<dbReference type="CDD" id="cd06259">
    <property type="entry name" value="YdcF-like"/>
    <property type="match status" value="1"/>
</dbReference>
<dbReference type="InterPro" id="IPR003848">
    <property type="entry name" value="DUF218"/>
</dbReference>
<evidence type="ECO:0000259" key="2">
    <source>
        <dbReference type="Pfam" id="PF02698"/>
    </source>
</evidence>
<evidence type="ECO:0000256" key="1">
    <source>
        <dbReference type="SAM" id="Phobius"/>
    </source>
</evidence>
<evidence type="ECO:0000313" key="3">
    <source>
        <dbReference type="EMBL" id="MFC3676735.1"/>
    </source>
</evidence>
<reference evidence="4" key="1">
    <citation type="journal article" date="2019" name="Int. J. Syst. Evol. Microbiol.">
        <title>The Global Catalogue of Microorganisms (GCM) 10K type strain sequencing project: providing services to taxonomists for standard genome sequencing and annotation.</title>
        <authorList>
            <consortium name="The Broad Institute Genomics Platform"/>
            <consortium name="The Broad Institute Genome Sequencing Center for Infectious Disease"/>
            <person name="Wu L."/>
            <person name="Ma J."/>
        </authorList>
    </citation>
    <scope>NUCLEOTIDE SEQUENCE [LARGE SCALE GENOMIC DNA]</scope>
    <source>
        <strain evidence="4">KCTC 42182</strain>
    </source>
</reference>
<feature type="transmembrane region" description="Helical" evidence="1">
    <location>
        <begin position="38"/>
        <end position="56"/>
    </location>
</feature>
<keyword evidence="4" id="KW-1185">Reference proteome</keyword>
<keyword evidence="1" id="KW-0472">Membrane</keyword>
<dbReference type="InterPro" id="IPR014729">
    <property type="entry name" value="Rossmann-like_a/b/a_fold"/>
</dbReference>
<dbReference type="PANTHER" id="PTHR30336:SF4">
    <property type="entry name" value="ENVELOPE BIOGENESIS FACTOR ELYC"/>
    <property type="match status" value="1"/>
</dbReference>
<dbReference type="RefSeq" id="WP_379727855.1">
    <property type="nucleotide sequence ID" value="NZ_JBHRYJ010000003.1"/>
</dbReference>
<organism evidence="3 4">
    <name type="scientific">Ferrovibrio xuzhouensis</name>
    <dbReference type="NCBI Taxonomy" id="1576914"/>
    <lineage>
        <taxon>Bacteria</taxon>
        <taxon>Pseudomonadati</taxon>
        <taxon>Pseudomonadota</taxon>
        <taxon>Alphaproteobacteria</taxon>
        <taxon>Rhodospirillales</taxon>
        <taxon>Rhodospirillaceae</taxon>
        <taxon>Ferrovibrio</taxon>
    </lineage>
</organism>
<comment type="caution">
    <text evidence="3">The sequence shown here is derived from an EMBL/GenBank/DDBJ whole genome shotgun (WGS) entry which is preliminary data.</text>
</comment>
<evidence type="ECO:0000313" key="4">
    <source>
        <dbReference type="Proteomes" id="UP001595711"/>
    </source>
</evidence>
<feature type="transmembrane region" description="Helical" evidence="1">
    <location>
        <begin position="12"/>
        <end position="32"/>
    </location>
</feature>
<accession>A0ABV7VHS9</accession>
<dbReference type="InterPro" id="IPR051599">
    <property type="entry name" value="Cell_Envelope_Assoc"/>
</dbReference>
<keyword evidence="1" id="KW-0812">Transmembrane</keyword>
<sequence length="288" mass="31536">MSIILGKIVWSMLTPGSLLLCLLLLALILSWWAPSRRWGIRLGVPVGLVVVVLGFMPSLDWMIRPLEDYYPVPRLPSSVDGIVVLGGAEEPGLSAEHDQPQVNGSAERLIAFAELAHRYPDARLVFTGRGAWSDRKAVSEADIARSVLGTMGVDTGRVQFESESRNTIENAEKSLSLAQPKPGETWLLVTSAIHMPRAVNCFRTVGWPVLPYPVDYRSGDIQHLPFQPLHALRRLDAASSEWVGLIAYRLLGRTHELLPPRILSSMKQDQALRGNVTEGGLAPVAGLG</sequence>
<feature type="domain" description="DUF218" evidence="2">
    <location>
        <begin position="80"/>
        <end position="244"/>
    </location>
</feature>
<dbReference type="PANTHER" id="PTHR30336">
    <property type="entry name" value="INNER MEMBRANE PROTEIN, PROBABLE PERMEASE"/>
    <property type="match status" value="1"/>
</dbReference>
<keyword evidence="1" id="KW-1133">Transmembrane helix</keyword>
<dbReference type="Gene3D" id="3.40.50.620">
    <property type="entry name" value="HUPs"/>
    <property type="match status" value="1"/>
</dbReference>
<gene>
    <name evidence="3" type="ORF">ACFOOQ_14350</name>
</gene>
<dbReference type="Pfam" id="PF02698">
    <property type="entry name" value="DUF218"/>
    <property type="match status" value="1"/>
</dbReference>